<reference evidence="1 2" key="1">
    <citation type="journal article" date="2012" name="J. Bacteriol.">
        <title>Genome sequence of Lactobacillus mucosae LM1, isolated from piglet feces.</title>
        <authorList>
            <person name="Lee J.H."/>
            <person name="Valeriano V.D."/>
            <person name="Shin Y.R."/>
            <person name="Chae J.P."/>
            <person name="Kim G.B."/>
            <person name="Ham J.S."/>
            <person name="Chun J."/>
            <person name="Kang D.K."/>
        </authorList>
    </citation>
    <scope>NUCLEOTIDE SEQUENCE [LARGE SCALE GENOMIC DNA]</scope>
    <source>
        <strain evidence="1 2">LM1</strain>
    </source>
</reference>
<evidence type="ECO:0000313" key="2">
    <source>
        <dbReference type="Proteomes" id="UP000003645"/>
    </source>
</evidence>
<sequence length="205" mass="24099">MGLVNSFDQWQKITVPLDSYLSLKQLNDGQCQWELIEKKHAVPVIADWQHRPANEFSHLQTKRLYQSLAPLIQDQTARRWFVGEHPWWDWSFNLRFLEDLTPDDPLNQWIEEMADKLDGYLEKQRYQQAAAMMAGVLVKKLQISPALIEPYAVYLKASAHQFAKRGLTSDRHVTAAQLKTAAHHLLNRQWDRLQLDLQNINAWWD</sequence>
<organism evidence="1 2">
    <name type="scientific">Limosilactobacillus mucosae LM1</name>
    <dbReference type="NCBI Taxonomy" id="1130798"/>
    <lineage>
        <taxon>Bacteria</taxon>
        <taxon>Bacillati</taxon>
        <taxon>Bacillota</taxon>
        <taxon>Bacilli</taxon>
        <taxon>Lactobacillales</taxon>
        <taxon>Lactobacillaceae</taxon>
        <taxon>Limosilactobacillus</taxon>
    </lineage>
</organism>
<dbReference type="AlphaFoldDB" id="A0A0D4CIE5"/>
<accession>A0A0D4CIE5</accession>
<dbReference type="RefSeq" id="WP_006500698.1">
    <property type="nucleotide sequence ID" value="NZ_CVQW01000012.1"/>
</dbReference>
<gene>
    <name evidence="1" type="ORF">LBLM1_01115</name>
</gene>
<protein>
    <submittedName>
        <fullName evidence="1">Uncharacterized protein</fullName>
    </submittedName>
</protein>
<dbReference type="KEGG" id="lmu:LBLM1_01115"/>
<dbReference type="Proteomes" id="UP000003645">
    <property type="component" value="Chromosome"/>
</dbReference>
<evidence type="ECO:0000313" key="1">
    <source>
        <dbReference type="EMBL" id="AJT49834.1"/>
    </source>
</evidence>
<name>A0A0D4CIE5_LIMMU</name>
<keyword evidence="2" id="KW-1185">Reference proteome</keyword>
<dbReference type="HOGENOM" id="CLU_1276295_0_0_9"/>
<proteinExistence type="predicted"/>
<dbReference type="EMBL" id="CP011013">
    <property type="protein sequence ID" value="AJT49834.1"/>
    <property type="molecule type" value="Genomic_DNA"/>
</dbReference>
<dbReference type="STRING" id="1130798.LBLM1_01115"/>